<dbReference type="CDD" id="cd00009">
    <property type="entry name" value="AAA"/>
    <property type="match status" value="1"/>
</dbReference>
<dbReference type="GO" id="GO:0016887">
    <property type="term" value="F:ATP hydrolysis activity"/>
    <property type="evidence" value="ECO:0007669"/>
    <property type="project" value="InterPro"/>
</dbReference>
<dbReference type="GO" id="GO:0017116">
    <property type="term" value="F:single-stranded DNA helicase activity"/>
    <property type="evidence" value="ECO:0007669"/>
    <property type="project" value="TreeGrafter"/>
</dbReference>
<dbReference type="Gene3D" id="1.20.272.10">
    <property type="match status" value="1"/>
</dbReference>
<evidence type="ECO:0000313" key="8">
    <source>
        <dbReference type="Proteomes" id="UP000187735"/>
    </source>
</evidence>
<dbReference type="SUPFAM" id="SSF48019">
    <property type="entry name" value="post-AAA+ oligomerization domain-like"/>
    <property type="match status" value="1"/>
</dbReference>
<dbReference type="InterPro" id="IPR051314">
    <property type="entry name" value="AAA_ATPase_RarA/MGS1/WRNIP1"/>
</dbReference>
<comment type="similarity">
    <text evidence="2">Belongs to the AAA ATPase family. RarA/MGS1/WRNIP1 subfamily.</text>
</comment>
<dbReference type="Gene3D" id="1.10.3710.10">
    <property type="entry name" value="DNA polymerase III clamp loader subunits, C-terminal domain"/>
    <property type="match status" value="1"/>
</dbReference>
<evidence type="ECO:0000256" key="3">
    <source>
        <dbReference type="ARBA" id="ARBA00020776"/>
    </source>
</evidence>
<dbReference type="InterPro" id="IPR003959">
    <property type="entry name" value="ATPase_AAA_core"/>
</dbReference>
<dbReference type="InterPro" id="IPR032423">
    <property type="entry name" value="AAA_assoc_2"/>
</dbReference>
<reference evidence="7 8" key="1">
    <citation type="journal article" date="2016" name="Front. Microbiol.">
        <title>Fuerstia marisgermanicae gen. nov., sp. nov., an Unusual Member of the Phylum Planctomycetes from the German Wadden Sea.</title>
        <authorList>
            <person name="Kohn T."/>
            <person name="Heuer A."/>
            <person name="Jogler M."/>
            <person name="Vollmers J."/>
            <person name="Boedeker C."/>
            <person name="Bunk B."/>
            <person name="Rast P."/>
            <person name="Borchert D."/>
            <person name="Glockner I."/>
            <person name="Freese H.M."/>
            <person name="Klenk H.P."/>
            <person name="Overmann J."/>
            <person name="Kaster A.K."/>
            <person name="Rohde M."/>
            <person name="Wiegand S."/>
            <person name="Jogler C."/>
        </authorList>
    </citation>
    <scope>NUCLEOTIDE SEQUENCE [LARGE SCALE GENOMIC DNA]</scope>
    <source>
        <strain evidence="7 8">NH11</strain>
    </source>
</reference>
<dbReference type="GO" id="GO:0000731">
    <property type="term" value="P:DNA synthesis involved in DNA repair"/>
    <property type="evidence" value="ECO:0007669"/>
    <property type="project" value="TreeGrafter"/>
</dbReference>
<evidence type="ECO:0000256" key="2">
    <source>
        <dbReference type="ARBA" id="ARBA00008959"/>
    </source>
</evidence>
<dbReference type="GO" id="GO:0005524">
    <property type="term" value="F:ATP binding"/>
    <property type="evidence" value="ECO:0007669"/>
    <property type="project" value="UniProtKB-KW"/>
</dbReference>
<proteinExistence type="inferred from homology"/>
<dbReference type="FunFam" id="1.20.272.10:FF:000001">
    <property type="entry name" value="Putative AAA family ATPase"/>
    <property type="match status" value="1"/>
</dbReference>
<dbReference type="InterPro" id="IPR021886">
    <property type="entry name" value="MgsA_C"/>
</dbReference>
<dbReference type="STRING" id="1891926.Fuma_06629"/>
<comment type="function">
    <text evidence="1">DNA-dependent ATPase that plays important roles in cellular responses to stalled DNA replication processes.</text>
</comment>
<dbReference type="GO" id="GO:0006261">
    <property type="term" value="P:DNA-templated DNA replication"/>
    <property type="evidence" value="ECO:0007669"/>
    <property type="project" value="TreeGrafter"/>
</dbReference>
<gene>
    <name evidence="7" type="primary">rarA</name>
    <name evidence="7" type="ORF">Fuma_06629</name>
</gene>
<dbReference type="FunFam" id="1.10.3710.10:FF:000003">
    <property type="entry name" value="ATPase, AAA family protein"/>
    <property type="match status" value="1"/>
</dbReference>
<evidence type="ECO:0000256" key="5">
    <source>
        <dbReference type="ARBA" id="ARBA00022840"/>
    </source>
</evidence>
<dbReference type="EMBL" id="CP017641">
    <property type="protein sequence ID" value="APZ96953.1"/>
    <property type="molecule type" value="Genomic_DNA"/>
</dbReference>
<feature type="domain" description="AAA+ ATPase" evidence="6">
    <location>
        <begin position="51"/>
        <end position="168"/>
    </location>
</feature>
<dbReference type="Pfam" id="PF12002">
    <property type="entry name" value="MgsA_C"/>
    <property type="match status" value="1"/>
</dbReference>
<dbReference type="Gene3D" id="3.40.50.300">
    <property type="entry name" value="P-loop containing nucleotide triphosphate hydrolases"/>
    <property type="match status" value="1"/>
</dbReference>
<dbReference type="InterPro" id="IPR008921">
    <property type="entry name" value="DNA_pol3_clamp-load_cplx_C"/>
</dbReference>
<evidence type="ECO:0000313" key="7">
    <source>
        <dbReference type="EMBL" id="APZ96953.1"/>
    </source>
</evidence>
<dbReference type="PANTHER" id="PTHR13779:SF7">
    <property type="entry name" value="ATPASE WRNIP1"/>
    <property type="match status" value="1"/>
</dbReference>
<dbReference type="GO" id="GO:0003677">
    <property type="term" value="F:DNA binding"/>
    <property type="evidence" value="ECO:0007669"/>
    <property type="project" value="InterPro"/>
</dbReference>
<dbReference type="CDD" id="cd18139">
    <property type="entry name" value="HLD_clamp_RarA"/>
    <property type="match status" value="1"/>
</dbReference>
<accession>A0A1P8WSC4</accession>
<keyword evidence="5" id="KW-0067">ATP-binding</keyword>
<dbReference type="FunFam" id="3.40.50.300:FF:000345">
    <property type="entry name" value="AAA family ATPase"/>
    <property type="match status" value="1"/>
</dbReference>
<dbReference type="Pfam" id="PF16193">
    <property type="entry name" value="AAA_assoc_2"/>
    <property type="match status" value="1"/>
</dbReference>
<organism evidence="7 8">
    <name type="scientific">Fuerstiella marisgermanici</name>
    <dbReference type="NCBI Taxonomy" id="1891926"/>
    <lineage>
        <taxon>Bacteria</taxon>
        <taxon>Pseudomonadati</taxon>
        <taxon>Planctomycetota</taxon>
        <taxon>Planctomycetia</taxon>
        <taxon>Planctomycetales</taxon>
        <taxon>Planctomycetaceae</taxon>
        <taxon>Fuerstiella</taxon>
    </lineage>
</organism>
<dbReference type="RefSeq" id="WP_077028710.1">
    <property type="nucleotide sequence ID" value="NZ_CP017641.1"/>
</dbReference>
<dbReference type="Pfam" id="PF00004">
    <property type="entry name" value="AAA"/>
    <property type="match status" value="1"/>
</dbReference>
<protein>
    <recommendedName>
        <fullName evidence="3">Replication-associated recombination protein A</fullName>
    </recommendedName>
</protein>
<name>A0A1P8WSC4_9PLAN</name>
<dbReference type="InterPro" id="IPR003593">
    <property type="entry name" value="AAA+_ATPase"/>
</dbReference>
<evidence type="ECO:0000256" key="1">
    <source>
        <dbReference type="ARBA" id="ARBA00002393"/>
    </source>
</evidence>
<dbReference type="AlphaFoldDB" id="A0A1P8WSC4"/>
<dbReference type="GO" id="GO:0008047">
    <property type="term" value="F:enzyme activator activity"/>
    <property type="evidence" value="ECO:0007669"/>
    <property type="project" value="TreeGrafter"/>
</dbReference>
<dbReference type="Gene3D" id="1.10.8.60">
    <property type="match status" value="1"/>
</dbReference>
<keyword evidence="4" id="KW-0547">Nucleotide-binding</keyword>
<dbReference type="Proteomes" id="UP000187735">
    <property type="component" value="Chromosome"/>
</dbReference>
<dbReference type="KEGG" id="fmr:Fuma_06629"/>
<dbReference type="PANTHER" id="PTHR13779">
    <property type="entry name" value="WERNER HELICASE-INTERACTING PROTEIN 1 FAMILY MEMBER"/>
    <property type="match status" value="1"/>
</dbReference>
<evidence type="ECO:0000256" key="4">
    <source>
        <dbReference type="ARBA" id="ARBA00022741"/>
    </source>
</evidence>
<evidence type="ECO:0000259" key="6">
    <source>
        <dbReference type="SMART" id="SM00382"/>
    </source>
</evidence>
<dbReference type="SUPFAM" id="SSF52540">
    <property type="entry name" value="P-loop containing nucleoside triphosphate hydrolases"/>
    <property type="match status" value="1"/>
</dbReference>
<dbReference type="SMART" id="SM00382">
    <property type="entry name" value="AAA"/>
    <property type="match status" value="1"/>
</dbReference>
<dbReference type="OrthoDB" id="9778364at2"/>
<sequence>MNLFAAEEEQNREQARPLAARMRPRTLDEFAGQQHILGEGKLLRRMLDADRIGSVIFYGPPGIGKTSLAELIAKHTKRRFRRLNATMAGVKDVRELLAEAENSLAADGTQTVVFIDELHRFSRSQQDILLPDVESGTISLIGATTANPFFSLVAPLISRSQIFEFKELDTTELLQLLNTALNDPDRGLGNTGVTADEDALELIATLSDGDARRSLMALEIAALSVAATTKKVDRAVAVESLQKRVIRFDPNGDDHYDVASAFIKSIRGSDPDASLYWLARMLESGEDPRFIARRLVIAASEDVGNADPQALLIATAAFQATETIGMPECRINLSQATTYLACAPKSNAAYKAIDAALHDVRNQTVLPVPMHLRDGHYKGAEKLGHGKGYKYAHDSEDGWVAQDYLGVEKQYYEPVARGHEVQFLDWVNHLRQQRAADSEQ</sequence>
<dbReference type="InterPro" id="IPR027417">
    <property type="entry name" value="P-loop_NTPase"/>
</dbReference>
<keyword evidence="8" id="KW-1185">Reference proteome</keyword>